<keyword evidence="4" id="KW-0862">Zinc</keyword>
<evidence type="ECO:0000256" key="2">
    <source>
        <dbReference type="ARBA" id="ARBA00022723"/>
    </source>
</evidence>
<dbReference type="InterPro" id="IPR028090">
    <property type="entry name" value="JAB_dom_prok"/>
</dbReference>
<sequence length="156" mass="17122">MLVMTAEQLAVIAAAAEAAFPAECCGLLVGTGKRPIRVTRLVPAPNLLRHTAPDRFELDPRIRFETERALRGTRERVVGHWHSHPDGSATPSATDLAQAWEPDMAWLIAGVAATPQGRPQTVQLLAHRLNRDTGRIRPIRLRLAEKSACKPKAFPT</sequence>
<dbReference type="GO" id="GO:0008270">
    <property type="term" value="F:zinc ion binding"/>
    <property type="evidence" value="ECO:0007669"/>
    <property type="project" value="TreeGrafter"/>
</dbReference>
<dbReference type="OrthoDB" id="9802958at2"/>
<dbReference type="PANTHER" id="PTHR34858">
    <property type="entry name" value="CYSO-CYSTEINE PEPTIDASE"/>
    <property type="match status" value="1"/>
</dbReference>
<evidence type="ECO:0000259" key="6">
    <source>
        <dbReference type="PROSITE" id="PS50249"/>
    </source>
</evidence>
<dbReference type="GO" id="GO:0006508">
    <property type="term" value="P:proteolysis"/>
    <property type="evidence" value="ECO:0007669"/>
    <property type="project" value="UniProtKB-KW"/>
</dbReference>
<dbReference type="Proteomes" id="UP000251075">
    <property type="component" value="Unassembled WGS sequence"/>
</dbReference>
<evidence type="ECO:0000313" key="8">
    <source>
        <dbReference type="Proteomes" id="UP000251075"/>
    </source>
</evidence>
<dbReference type="InterPro" id="IPR000555">
    <property type="entry name" value="JAMM/MPN+_dom"/>
</dbReference>
<evidence type="ECO:0000256" key="4">
    <source>
        <dbReference type="ARBA" id="ARBA00022833"/>
    </source>
</evidence>
<keyword evidence="2" id="KW-0479">Metal-binding</keyword>
<dbReference type="PANTHER" id="PTHR34858:SF1">
    <property type="entry name" value="CYSO-CYSTEINE PEPTIDASE"/>
    <property type="match status" value="1"/>
</dbReference>
<dbReference type="CDD" id="cd08070">
    <property type="entry name" value="MPN_like"/>
    <property type="match status" value="1"/>
</dbReference>
<keyword evidence="5" id="KW-0482">Metalloprotease</keyword>
<keyword evidence="3" id="KW-0378">Hydrolase</keyword>
<protein>
    <recommendedName>
        <fullName evidence="6">MPN domain-containing protein</fullName>
    </recommendedName>
</protein>
<evidence type="ECO:0000256" key="1">
    <source>
        <dbReference type="ARBA" id="ARBA00022670"/>
    </source>
</evidence>
<accession>A0A364NZ00</accession>
<dbReference type="EMBL" id="PGTO01000005">
    <property type="protein sequence ID" value="RAU22301.1"/>
    <property type="molecule type" value="Genomic_DNA"/>
</dbReference>
<dbReference type="InterPro" id="IPR051929">
    <property type="entry name" value="VirAsm_ModProt"/>
</dbReference>
<dbReference type="InterPro" id="IPR037518">
    <property type="entry name" value="MPN"/>
</dbReference>
<dbReference type="Pfam" id="PF14464">
    <property type="entry name" value="Prok-JAB"/>
    <property type="match status" value="1"/>
</dbReference>
<dbReference type="RefSeq" id="WP_112143968.1">
    <property type="nucleotide sequence ID" value="NZ_PGTO01000005.1"/>
</dbReference>
<feature type="domain" description="MPN" evidence="6">
    <location>
        <begin position="2"/>
        <end position="147"/>
    </location>
</feature>
<dbReference type="GO" id="GO:0008235">
    <property type="term" value="F:metalloexopeptidase activity"/>
    <property type="evidence" value="ECO:0007669"/>
    <property type="project" value="TreeGrafter"/>
</dbReference>
<evidence type="ECO:0000313" key="7">
    <source>
        <dbReference type="EMBL" id="RAU22301.1"/>
    </source>
</evidence>
<organism evidence="7 8">
    <name type="scientific">Paramagnetospirillum kuznetsovii</name>
    <dbReference type="NCBI Taxonomy" id="2053833"/>
    <lineage>
        <taxon>Bacteria</taxon>
        <taxon>Pseudomonadati</taxon>
        <taxon>Pseudomonadota</taxon>
        <taxon>Alphaproteobacteria</taxon>
        <taxon>Rhodospirillales</taxon>
        <taxon>Magnetospirillaceae</taxon>
        <taxon>Paramagnetospirillum</taxon>
    </lineage>
</organism>
<keyword evidence="1" id="KW-0645">Protease</keyword>
<proteinExistence type="predicted"/>
<keyword evidence="8" id="KW-1185">Reference proteome</keyword>
<dbReference type="SMART" id="SM00232">
    <property type="entry name" value="JAB_MPN"/>
    <property type="match status" value="1"/>
</dbReference>
<name>A0A364NZ00_9PROT</name>
<comment type="caution">
    <text evidence="7">The sequence shown here is derived from an EMBL/GenBank/DDBJ whole genome shotgun (WGS) entry which is preliminary data.</text>
</comment>
<evidence type="ECO:0000256" key="3">
    <source>
        <dbReference type="ARBA" id="ARBA00022801"/>
    </source>
</evidence>
<evidence type="ECO:0000256" key="5">
    <source>
        <dbReference type="ARBA" id="ARBA00023049"/>
    </source>
</evidence>
<gene>
    <name evidence="7" type="ORF">CU669_09265</name>
</gene>
<dbReference type="PROSITE" id="PS50249">
    <property type="entry name" value="MPN"/>
    <property type="match status" value="1"/>
</dbReference>
<dbReference type="SUPFAM" id="SSF102712">
    <property type="entry name" value="JAB1/MPN domain"/>
    <property type="match status" value="1"/>
</dbReference>
<dbReference type="Gene3D" id="3.40.140.10">
    <property type="entry name" value="Cytidine Deaminase, domain 2"/>
    <property type="match status" value="1"/>
</dbReference>
<reference evidence="7 8" key="1">
    <citation type="submission" date="2017-11" db="EMBL/GenBank/DDBJ databases">
        <title>Draft genome sequence of magnetotactic bacterium Magnetospirillum kuznetsovii LBB-42.</title>
        <authorList>
            <person name="Grouzdev D.S."/>
            <person name="Rysina M.S."/>
            <person name="Baslerov R.V."/>
            <person name="Koziaeva V."/>
        </authorList>
    </citation>
    <scope>NUCLEOTIDE SEQUENCE [LARGE SCALE GENOMIC DNA]</scope>
    <source>
        <strain evidence="7 8">LBB-42</strain>
    </source>
</reference>
<dbReference type="AlphaFoldDB" id="A0A364NZ00"/>